<dbReference type="InterPro" id="IPR004610">
    <property type="entry name" value="RecJ"/>
</dbReference>
<keyword evidence="4" id="KW-0378">Hydrolase</keyword>
<evidence type="ECO:0000256" key="1">
    <source>
        <dbReference type="ARBA" id="ARBA00005915"/>
    </source>
</evidence>
<dbReference type="Gene3D" id="3.90.1640.30">
    <property type="match status" value="1"/>
</dbReference>
<feature type="domain" description="DHHA1" evidence="8">
    <location>
        <begin position="354"/>
        <end position="455"/>
    </location>
</feature>
<evidence type="ECO:0000256" key="6">
    <source>
        <dbReference type="SAM" id="MobiDB-lite"/>
    </source>
</evidence>
<comment type="similarity">
    <text evidence="1">Belongs to the RecJ family.</text>
</comment>
<dbReference type="NCBIfam" id="TIGR00644">
    <property type="entry name" value="recJ"/>
    <property type="match status" value="1"/>
</dbReference>
<evidence type="ECO:0000259" key="9">
    <source>
        <dbReference type="Pfam" id="PF17768"/>
    </source>
</evidence>
<evidence type="ECO:0000313" key="11">
    <source>
        <dbReference type="Proteomes" id="UP001363010"/>
    </source>
</evidence>
<dbReference type="Pfam" id="PF01368">
    <property type="entry name" value="DHH"/>
    <property type="match status" value="1"/>
</dbReference>
<evidence type="ECO:0000256" key="2">
    <source>
        <dbReference type="ARBA" id="ARBA00019841"/>
    </source>
</evidence>
<dbReference type="Pfam" id="PF17768">
    <property type="entry name" value="RecJ_OB"/>
    <property type="match status" value="1"/>
</dbReference>
<accession>A0ABU8W0G9</accession>
<feature type="region of interest" description="Disordered" evidence="6">
    <location>
        <begin position="571"/>
        <end position="603"/>
    </location>
</feature>
<feature type="domain" description="DDH" evidence="7">
    <location>
        <begin position="73"/>
        <end position="230"/>
    </location>
</feature>
<proteinExistence type="inferred from homology"/>
<dbReference type="InterPro" id="IPR041122">
    <property type="entry name" value="RecJ_OB"/>
</dbReference>
<dbReference type="SUPFAM" id="SSF64182">
    <property type="entry name" value="DHH phosphoesterases"/>
    <property type="match status" value="1"/>
</dbReference>
<dbReference type="PANTHER" id="PTHR30255:SF2">
    <property type="entry name" value="SINGLE-STRANDED-DNA-SPECIFIC EXONUCLEASE RECJ"/>
    <property type="match status" value="1"/>
</dbReference>
<keyword evidence="3" id="KW-0540">Nuclease</keyword>
<organism evidence="10 11">
    <name type="scientific">Variovorax humicola</name>
    <dbReference type="NCBI Taxonomy" id="1769758"/>
    <lineage>
        <taxon>Bacteria</taxon>
        <taxon>Pseudomonadati</taxon>
        <taxon>Pseudomonadota</taxon>
        <taxon>Betaproteobacteria</taxon>
        <taxon>Burkholderiales</taxon>
        <taxon>Comamonadaceae</taxon>
        <taxon>Variovorax</taxon>
    </lineage>
</organism>
<dbReference type="InterPro" id="IPR051673">
    <property type="entry name" value="SSDNA_exonuclease_RecJ"/>
</dbReference>
<dbReference type="RefSeq" id="WP_340364554.1">
    <property type="nucleotide sequence ID" value="NZ_JBBKZV010000008.1"/>
</dbReference>
<dbReference type="GO" id="GO:0004527">
    <property type="term" value="F:exonuclease activity"/>
    <property type="evidence" value="ECO:0007669"/>
    <property type="project" value="UniProtKB-KW"/>
</dbReference>
<evidence type="ECO:0000256" key="5">
    <source>
        <dbReference type="ARBA" id="ARBA00022839"/>
    </source>
</evidence>
<dbReference type="Pfam" id="PF02272">
    <property type="entry name" value="DHHA1"/>
    <property type="match status" value="1"/>
</dbReference>
<sequence length="603" mass="64360">MKIVARDIPPRSVWALEQAGVHPLLARLYAARGVLGKDELDDGLARLLPPATLRGTPEAAVLLADAIRDNKRLCIVADYDCDGATACAVGVRGLRLLGASHVSYLVPDRVVDGYGLTPPIAERVAATGADMLITVDNGIASVEGVATARARGLAVLVTDHHLPGPELPAADVLVNPNQPGCAFESKSIAGVGVMFYVLLALRAELRARGVFDAASQPKLDALLPLVALGTVADVVRLDANNRRLVAQGLRRIRGGQMPAGVAALFKAAGRACAMATTFDFGFALGPRINAAGRLADMTLGIECLLTDDAGRAEELARTLDGINRERRDIEGDMRDQALRLAESLLDEGALPPAAISVFDAGFHEGVVGIVASRIKDRFHRPTFVFAASAAEGKAHELKGSGRSIPGFHLRDALDLVAKRHPGVLLRFGGHAMAAGCTVAQEHFRTFEQAMAQVAQEWLAAAALTRQIETDGPLAREYMRVDLVDTLHREVWGQGFAPPTFSEEVEVISQRLVGEKHLALKLRHQGQPVDGMWFGHTEPLPGRVRLAFRLDADEWQGVRRVRFLVEGAEVEWNTPDAPAAPPPQGGAPGGPAKPVPRVPTNRPG</sequence>
<reference evidence="10 11" key="1">
    <citation type="submission" date="2024-03" db="EMBL/GenBank/DDBJ databases">
        <title>Novel species of the genus Variovorax.</title>
        <authorList>
            <person name="Liu Q."/>
            <person name="Xin Y.-H."/>
        </authorList>
    </citation>
    <scope>NUCLEOTIDE SEQUENCE [LARGE SCALE GENOMIC DNA]</scope>
    <source>
        <strain evidence="10 11">KACC 18501</strain>
    </source>
</reference>
<feature type="compositionally biased region" description="Pro residues" evidence="6">
    <location>
        <begin position="577"/>
        <end position="596"/>
    </location>
</feature>
<comment type="caution">
    <text evidence="10">The sequence shown here is derived from an EMBL/GenBank/DDBJ whole genome shotgun (WGS) entry which is preliminary data.</text>
</comment>
<dbReference type="InterPro" id="IPR038763">
    <property type="entry name" value="DHH_sf"/>
</dbReference>
<dbReference type="PANTHER" id="PTHR30255">
    <property type="entry name" value="SINGLE-STRANDED-DNA-SPECIFIC EXONUCLEASE RECJ"/>
    <property type="match status" value="1"/>
</dbReference>
<dbReference type="InterPro" id="IPR003156">
    <property type="entry name" value="DHHA1_dom"/>
</dbReference>
<evidence type="ECO:0000256" key="3">
    <source>
        <dbReference type="ARBA" id="ARBA00022722"/>
    </source>
</evidence>
<gene>
    <name evidence="10" type="primary">recJ</name>
    <name evidence="10" type="ORF">WKW80_16005</name>
</gene>
<evidence type="ECO:0000256" key="4">
    <source>
        <dbReference type="ARBA" id="ARBA00022801"/>
    </source>
</evidence>
<evidence type="ECO:0000313" key="10">
    <source>
        <dbReference type="EMBL" id="MEJ8823523.1"/>
    </source>
</evidence>
<keyword evidence="5 10" id="KW-0269">Exonuclease</keyword>
<dbReference type="EMBL" id="JBBKZV010000008">
    <property type="protein sequence ID" value="MEJ8823523.1"/>
    <property type="molecule type" value="Genomic_DNA"/>
</dbReference>
<name>A0ABU8W0G9_9BURK</name>
<dbReference type="InterPro" id="IPR001667">
    <property type="entry name" value="DDH_dom"/>
</dbReference>
<evidence type="ECO:0000259" key="7">
    <source>
        <dbReference type="Pfam" id="PF01368"/>
    </source>
</evidence>
<evidence type="ECO:0000259" key="8">
    <source>
        <dbReference type="Pfam" id="PF02272"/>
    </source>
</evidence>
<protein>
    <recommendedName>
        <fullName evidence="2">Single-stranded-DNA-specific exonuclease RecJ</fullName>
    </recommendedName>
</protein>
<dbReference type="Gene3D" id="3.10.310.30">
    <property type="match status" value="1"/>
</dbReference>
<keyword evidence="11" id="KW-1185">Reference proteome</keyword>
<feature type="domain" description="RecJ OB" evidence="9">
    <location>
        <begin position="469"/>
        <end position="565"/>
    </location>
</feature>
<dbReference type="Proteomes" id="UP001363010">
    <property type="component" value="Unassembled WGS sequence"/>
</dbReference>